<dbReference type="Proteomes" id="UP000789920">
    <property type="component" value="Unassembled WGS sequence"/>
</dbReference>
<accession>A0ACA9P8A3</accession>
<evidence type="ECO:0000313" key="2">
    <source>
        <dbReference type="Proteomes" id="UP000789920"/>
    </source>
</evidence>
<feature type="non-terminal residue" evidence="1">
    <location>
        <position position="1"/>
    </location>
</feature>
<evidence type="ECO:0000313" key="1">
    <source>
        <dbReference type="EMBL" id="CAG8689734.1"/>
    </source>
</evidence>
<protein>
    <submittedName>
        <fullName evidence="1">6769_t:CDS:1</fullName>
    </submittedName>
</protein>
<comment type="caution">
    <text evidence="1">The sequence shown here is derived from an EMBL/GenBank/DDBJ whole genome shotgun (WGS) entry which is preliminary data.</text>
</comment>
<proteinExistence type="predicted"/>
<sequence length="87" mass="9447">QTHSRGERNYTELPLVSFIPTTSLKHNGSAESRNFNAILAIVVLKKTSLGTKRTGEYTNGSTFTVSKITSAEPLCFSDVVGIKDTRG</sequence>
<dbReference type="EMBL" id="CAJVQC010017985">
    <property type="protein sequence ID" value="CAG8689734.1"/>
    <property type="molecule type" value="Genomic_DNA"/>
</dbReference>
<feature type="non-terminal residue" evidence="1">
    <location>
        <position position="87"/>
    </location>
</feature>
<reference evidence="1" key="1">
    <citation type="submission" date="2021-06" db="EMBL/GenBank/DDBJ databases">
        <authorList>
            <person name="Kallberg Y."/>
            <person name="Tangrot J."/>
            <person name="Rosling A."/>
        </authorList>
    </citation>
    <scope>NUCLEOTIDE SEQUENCE</scope>
    <source>
        <strain evidence="1">MA461A</strain>
    </source>
</reference>
<keyword evidence="2" id="KW-1185">Reference proteome</keyword>
<gene>
    <name evidence="1" type="ORF">RPERSI_LOCUS9481</name>
</gene>
<organism evidence="1 2">
    <name type="scientific">Racocetra persica</name>
    <dbReference type="NCBI Taxonomy" id="160502"/>
    <lineage>
        <taxon>Eukaryota</taxon>
        <taxon>Fungi</taxon>
        <taxon>Fungi incertae sedis</taxon>
        <taxon>Mucoromycota</taxon>
        <taxon>Glomeromycotina</taxon>
        <taxon>Glomeromycetes</taxon>
        <taxon>Diversisporales</taxon>
        <taxon>Gigasporaceae</taxon>
        <taxon>Racocetra</taxon>
    </lineage>
</organism>
<name>A0ACA9P8A3_9GLOM</name>